<sequence>MSNRLKGKVAIVTGSGQGIGKAIAIALAEEGAKVVTNNRRPGSEGGDAETVVKEIEGMGGEGMPFFGSVSDFNDAEMIVKLAVEKFGRLDILVNNAGADAPRMVWNMSEEEWDRCLDSFLKGSFNCTRFAAGVMREQKWGRIINTTSTAWLGTVGHCNYG</sequence>
<comment type="similarity">
    <text evidence="1">Belongs to the short-chain dehydrogenases/reductases (SDR) family.</text>
</comment>
<organism evidence="3">
    <name type="scientific">marine sediment metagenome</name>
    <dbReference type="NCBI Taxonomy" id="412755"/>
    <lineage>
        <taxon>unclassified sequences</taxon>
        <taxon>metagenomes</taxon>
        <taxon>ecological metagenomes</taxon>
    </lineage>
</organism>
<dbReference type="InterPro" id="IPR002347">
    <property type="entry name" value="SDR_fam"/>
</dbReference>
<comment type="caution">
    <text evidence="3">The sequence shown here is derived from an EMBL/GenBank/DDBJ whole genome shotgun (WGS) entry which is preliminary data.</text>
</comment>
<evidence type="ECO:0000313" key="3">
    <source>
        <dbReference type="EMBL" id="GAJ22260.1"/>
    </source>
</evidence>
<feature type="non-terminal residue" evidence="3">
    <location>
        <position position="160"/>
    </location>
</feature>
<gene>
    <name evidence="3" type="ORF">S12H4_55624</name>
</gene>
<proteinExistence type="inferred from homology"/>
<dbReference type="Gene3D" id="3.40.50.720">
    <property type="entry name" value="NAD(P)-binding Rossmann-like Domain"/>
    <property type="match status" value="1"/>
</dbReference>
<reference evidence="3" key="1">
    <citation type="journal article" date="2014" name="Front. Microbiol.">
        <title>High frequency of phylogenetically diverse reductive dehalogenase-homologous genes in deep subseafloor sedimentary metagenomes.</title>
        <authorList>
            <person name="Kawai M."/>
            <person name="Futagami T."/>
            <person name="Toyoda A."/>
            <person name="Takaki Y."/>
            <person name="Nishi S."/>
            <person name="Hori S."/>
            <person name="Arai W."/>
            <person name="Tsubouchi T."/>
            <person name="Morono Y."/>
            <person name="Uchiyama I."/>
            <person name="Ito T."/>
            <person name="Fujiyama A."/>
            <person name="Inagaki F."/>
            <person name="Takami H."/>
        </authorList>
    </citation>
    <scope>NUCLEOTIDE SEQUENCE</scope>
    <source>
        <strain evidence="3">Expedition CK06-06</strain>
    </source>
</reference>
<dbReference type="GO" id="GO:0016491">
    <property type="term" value="F:oxidoreductase activity"/>
    <property type="evidence" value="ECO:0007669"/>
    <property type="project" value="UniProtKB-KW"/>
</dbReference>
<evidence type="ECO:0000256" key="2">
    <source>
        <dbReference type="ARBA" id="ARBA00023002"/>
    </source>
</evidence>
<dbReference type="SUPFAM" id="SSF51735">
    <property type="entry name" value="NAD(P)-binding Rossmann-fold domains"/>
    <property type="match status" value="1"/>
</dbReference>
<dbReference type="InterPro" id="IPR036291">
    <property type="entry name" value="NAD(P)-bd_dom_sf"/>
</dbReference>
<dbReference type="PANTHER" id="PTHR45024">
    <property type="entry name" value="DEHYDROGENASES, SHORT CHAIN"/>
    <property type="match status" value="1"/>
</dbReference>
<protein>
    <submittedName>
        <fullName evidence="3">Uncharacterized protein</fullName>
    </submittedName>
</protein>
<dbReference type="Pfam" id="PF00106">
    <property type="entry name" value="adh_short"/>
    <property type="match status" value="1"/>
</dbReference>
<dbReference type="PRINTS" id="PR00081">
    <property type="entry name" value="GDHRDH"/>
</dbReference>
<dbReference type="EMBL" id="BARW01035701">
    <property type="protein sequence ID" value="GAJ22260.1"/>
    <property type="molecule type" value="Genomic_DNA"/>
</dbReference>
<keyword evidence="2" id="KW-0560">Oxidoreductase</keyword>
<dbReference type="PANTHER" id="PTHR45024:SF2">
    <property type="entry name" value="SCP2 DOMAIN-CONTAINING PROTEIN"/>
    <property type="match status" value="1"/>
</dbReference>
<name>X1W1N4_9ZZZZ</name>
<evidence type="ECO:0000256" key="1">
    <source>
        <dbReference type="ARBA" id="ARBA00006484"/>
    </source>
</evidence>
<dbReference type="InterPro" id="IPR051687">
    <property type="entry name" value="Peroxisomal_Beta-Oxidation"/>
</dbReference>
<accession>X1W1N4</accession>
<dbReference type="AlphaFoldDB" id="X1W1N4"/>